<dbReference type="Proteomes" id="UP001652622">
    <property type="component" value="Unplaced"/>
</dbReference>
<dbReference type="AlphaFoldDB" id="A0A6P9DSA0"/>
<dbReference type="InterPro" id="IPR036938">
    <property type="entry name" value="PAP2/HPO_sf"/>
</dbReference>
<feature type="transmembrane region" description="Helical" evidence="1">
    <location>
        <begin position="373"/>
        <end position="394"/>
    </location>
</feature>
<dbReference type="OrthoDB" id="301434at2759"/>
<dbReference type="SUPFAM" id="SSF48317">
    <property type="entry name" value="Acid phosphatase/Vanadium-dependent haloperoxidase"/>
    <property type="match status" value="1"/>
</dbReference>
<organism evidence="3 4">
    <name type="scientific">Pantherophis guttatus</name>
    <name type="common">Corn snake</name>
    <name type="synonym">Elaphe guttata</name>
    <dbReference type="NCBI Taxonomy" id="94885"/>
    <lineage>
        <taxon>Eukaryota</taxon>
        <taxon>Metazoa</taxon>
        <taxon>Chordata</taxon>
        <taxon>Craniata</taxon>
        <taxon>Vertebrata</taxon>
        <taxon>Euteleostomi</taxon>
        <taxon>Lepidosauria</taxon>
        <taxon>Squamata</taxon>
        <taxon>Bifurcata</taxon>
        <taxon>Unidentata</taxon>
        <taxon>Episquamata</taxon>
        <taxon>Toxicofera</taxon>
        <taxon>Serpentes</taxon>
        <taxon>Colubroidea</taxon>
        <taxon>Colubridae</taxon>
        <taxon>Colubrinae</taxon>
        <taxon>Pantherophis</taxon>
    </lineage>
</organism>
<dbReference type="Gene3D" id="1.20.144.10">
    <property type="entry name" value="Phosphatidic acid phosphatase type 2/haloperoxidase"/>
    <property type="match status" value="1"/>
</dbReference>
<dbReference type="PANTHER" id="PTHR14969">
    <property type="entry name" value="SPHINGOSINE-1-PHOSPHATE PHOSPHOHYDROLASE"/>
    <property type="match status" value="1"/>
</dbReference>
<keyword evidence="1" id="KW-0812">Transmembrane</keyword>
<dbReference type="KEGG" id="pgut:117678383"/>
<dbReference type="SMART" id="SM00014">
    <property type="entry name" value="acidPPc"/>
    <property type="match status" value="1"/>
</dbReference>
<keyword evidence="1" id="KW-0472">Membrane</keyword>
<feature type="domain" description="Phosphatidic acid phosphatase type 2/haloperoxidase" evidence="2">
    <location>
        <begin position="120"/>
        <end position="234"/>
    </location>
</feature>
<evidence type="ECO:0000256" key="1">
    <source>
        <dbReference type="SAM" id="Phobius"/>
    </source>
</evidence>
<reference evidence="4" key="1">
    <citation type="submission" date="2025-08" db="UniProtKB">
        <authorList>
            <consortium name="RefSeq"/>
        </authorList>
    </citation>
    <scope>IDENTIFICATION</scope>
    <source>
        <tissue evidence="4">Blood</tissue>
    </source>
</reference>
<dbReference type="CDD" id="cd03388">
    <property type="entry name" value="PAP2_SPPase1"/>
    <property type="match status" value="1"/>
</dbReference>
<protein>
    <submittedName>
        <fullName evidence="4">Sphingosine-1-phosphate phosphatase 2 isoform X1</fullName>
    </submittedName>
</protein>
<feature type="transmembrane region" description="Helical" evidence="1">
    <location>
        <begin position="246"/>
        <end position="266"/>
    </location>
</feature>
<dbReference type="GO" id="GO:0042392">
    <property type="term" value="F:sphingosine-1-phosphate phosphatase activity"/>
    <property type="evidence" value="ECO:0007669"/>
    <property type="project" value="TreeGrafter"/>
</dbReference>
<dbReference type="RefSeq" id="XP_034295306.1">
    <property type="nucleotide sequence ID" value="XM_034439415.2"/>
</dbReference>
<evidence type="ECO:0000313" key="3">
    <source>
        <dbReference type="Proteomes" id="UP001652622"/>
    </source>
</evidence>
<dbReference type="GO" id="GO:0006670">
    <property type="term" value="P:sphingosine metabolic process"/>
    <property type="evidence" value="ECO:0007669"/>
    <property type="project" value="TreeGrafter"/>
</dbReference>
<keyword evidence="3" id="KW-1185">Reference proteome</keyword>
<dbReference type="OMA" id="KFMVGIV"/>
<feature type="transmembrane region" description="Helical" evidence="1">
    <location>
        <begin position="188"/>
        <end position="207"/>
    </location>
</feature>
<proteinExistence type="predicted"/>
<feature type="transmembrane region" description="Helical" evidence="1">
    <location>
        <begin position="161"/>
        <end position="182"/>
    </location>
</feature>
<accession>A0A6P9DSA0</accession>
<feature type="transmembrane region" description="Helical" evidence="1">
    <location>
        <begin position="101"/>
        <end position="117"/>
    </location>
</feature>
<feature type="transmembrane region" description="Helical" evidence="1">
    <location>
        <begin position="219"/>
        <end position="240"/>
    </location>
</feature>
<feature type="transmembrane region" description="Helical" evidence="1">
    <location>
        <begin position="318"/>
        <end position="336"/>
    </location>
</feature>
<dbReference type="PANTHER" id="PTHR14969:SF14">
    <property type="entry name" value="SPHINGOSINE-1-PHOSPHATE PHOSPHATASE 2"/>
    <property type="match status" value="1"/>
</dbReference>
<dbReference type="InterPro" id="IPR000326">
    <property type="entry name" value="PAP2/HPO"/>
</dbReference>
<evidence type="ECO:0000259" key="2">
    <source>
        <dbReference type="SMART" id="SM00014"/>
    </source>
</evidence>
<feature type="transmembrane region" description="Helical" evidence="1">
    <location>
        <begin position="278"/>
        <end position="298"/>
    </location>
</feature>
<keyword evidence="1" id="KW-1133">Transmembrane helix</keyword>
<gene>
    <name evidence="4" type="primary">SGPP2</name>
</gene>
<name>A0A6P9DSA0_PANGU</name>
<dbReference type="GO" id="GO:0005789">
    <property type="term" value="C:endoplasmic reticulum membrane"/>
    <property type="evidence" value="ECO:0007669"/>
    <property type="project" value="TreeGrafter"/>
</dbReference>
<dbReference type="InParanoid" id="A0A6P9DSA0"/>
<dbReference type="Pfam" id="PF01569">
    <property type="entry name" value="PAP2"/>
    <property type="match status" value="1"/>
</dbReference>
<sequence>MAGLFGSLLGSQLVARFQRRCGLFPRGDEEQRAQAVGKGSRLLTPRDVRNGQRPSFGLPADCATCNGSPGGGWKDCSQDYVVTNYFYYYLFKISAAMGQEVFYITFLPFTYWIINAQVARRLIIMWSVVMYIGQVMKDLLKWPRPHSPPVVKLEKKTNAEYGMPSTHAMAATVISFTFVSVTANQYKYPLELGLLGAFLFSSLVGLSRIYTGMHTVLDVIVGSLISLFLTAITCPTWDIVDHLMLTSAFCPAFCIIVPLFLCYNYPKLDYYSPTRADTTTILGASAGAIIGFWANNHYGSNAASTDVTYSVSSINREIILLVLAKFIVGIGVLMMTRQIAKTIVRKSLCSWHKVSNSDVVAMQQIKIEVPYKFITYSSIGLSATMFVPLLYTFFGLN</sequence>
<dbReference type="CTD" id="130367"/>
<dbReference type="GeneID" id="117678383"/>
<evidence type="ECO:0000313" key="4">
    <source>
        <dbReference type="RefSeq" id="XP_034295306.1"/>
    </source>
</evidence>